<evidence type="ECO:0000259" key="7">
    <source>
        <dbReference type="PROSITE" id="PS50016"/>
    </source>
</evidence>
<keyword evidence="5" id="KW-0862">Zinc</keyword>
<dbReference type="PROSITE" id="PS50016">
    <property type="entry name" value="ZF_PHD_2"/>
    <property type="match status" value="1"/>
</dbReference>
<dbReference type="InterPro" id="IPR013083">
    <property type="entry name" value="Znf_RING/FYVE/PHD"/>
</dbReference>
<keyword evidence="3" id="KW-0479">Metal-binding</keyword>
<proteinExistence type="inferred from homology"/>
<dbReference type="Pfam" id="PF00628">
    <property type="entry name" value="PHD"/>
    <property type="match status" value="1"/>
</dbReference>
<dbReference type="Gene3D" id="3.30.40.10">
    <property type="entry name" value="Zinc/RING finger domain, C3HC4 (zinc finger)"/>
    <property type="match status" value="1"/>
</dbReference>
<dbReference type="AlphaFoldDB" id="A0A158P2N5"/>
<dbReference type="GO" id="GO:0008270">
    <property type="term" value="F:zinc ion binding"/>
    <property type="evidence" value="ECO:0007669"/>
    <property type="project" value="UniProtKB-KW"/>
</dbReference>
<dbReference type="InterPro" id="IPR039054">
    <property type="entry name" value="Int12_PHD"/>
</dbReference>
<feature type="domain" description="PHD-type" evidence="7">
    <location>
        <begin position="144"/>
        <end position="199"/>
    </location>
</feature>
<evidence type="ECO:0000256" key="5">
    <source>
        <dbReference type="ARBA" id="ARBA00022833"/>
    </source>
</evidence>
<keyword evidence="9" id="KW-1185">Reference proteome</keyword>
<evidence type="ECO:0000256" key="3">
    <source>
        <dbReference type="ARBA" id="ARBA00022723"/>
    </source>
</evidence>
<dbReference type="OrthoDB" id="5846437at2759"/>
<dbReference type="Proteomes" id="UP000005205">
    <property type="component" value="Unassembled WGS sequence"/>
</dbReference>
<dbReference type="CDD" id="cd15501">
    <property type="entry name" value="PHD_Int12"/>
    <property type="match status" value="1"/>
</dbReference>
<evidence type="ECO:0000256" key="4">
    <source>
        <dbReference type="ARBA" id="ARBA00022771"/>
    </source>
</evidence>
<accession>A0A158P2N5</accession>
<keyword evidence="4 6" id="KW-0863">Zinc-finger</keyword>
<dbReference type="InterPro" id="IPR011011">
    <property type="entry name" value="Znf_FYVE_PHD"/>
</dbReference>
<dbReference type="PROSITE" id="PS01359">
    <property type="entry name" value="ZF_PHD_1"/>
    <property type="match status" value="1"/>
</dbReference>
<reference evidence="9" key="1">
    <citation type="journal article" date="2011" name="PLoS Genet.">
        <title>The genome sequence of the leaf-cutter ant Atta cephalotes reveals insights into its obligate symbiotic lifestyle.</title>
        <authorList>
            <person name="Suen G."/>
            <person name="Teiling C."/>
            <person name="Li L."/>
            <person name="Holt C."/>
            <person name="Abouheif E."/>
            <person name="Bornberg-Bauer E."/>
            <person name="Bouffard P."/>
            <person name="Caldera E.J."/>
            <person name="Cash E."/>
            <person name="Cavanaugh A."/>
            <person name="Denas O."/>
            <person name="Elhaik E."/>
            <person name="Fave M.J."/>
            <person name="Gadau J."/>
            <person name="Gibson J.D."/>
            <person name="Graur D."/>
            <person name="Grubbs K.J."/>
            <person name="Hagen D.E."/>
            <person name="Harkins T.T."/>
            <person name="Helmkampf M."/>
            <person name="Hu H."/>
            <person name="Johnson B.R."/>
            <person name="Kim J."/>
            <person name="Marsh S.E."/>
            <person name="Moeller J.A."/>
            <person name="Munoz-Torres M.C."/>
            <person name="Murphy M.C."/>
            <person name="Naughton M.C."/>
            <person name="Nigam S."/>
            <person name="Overson R."/>
            <person name="Rajakumar R."/>
            <person name="Reese J.T."/>
            <person name="Scott J.J."/>
            <person name="Smith C.R."/>
            <person name="Tao S."/>
            <person name="Tsutsui N.D."/>
            <person name="Viljakainen L."/>
            <person name="Wissler L."/>
            <person name="Yandell M.D."/>
            <person name="Zimmer F."/>
            <person name="Taylor J."/>
            <person name="Slater S.C."/>
            <person name="Clifton S.W."/>
            <person name="Warren W.C."/>
            <person name="Elsik C.G."/>
            <person name="Smith C.D."/>
            <person name="Weinstock G.M."/>
            <person name="Gerardo N.M."/>
            <person name="Currie C.R."/>
        </authorList>
    </citation>
    <scope>NUCLEOTIDE SEQUENCE [LARGE SCALE GENOMIC DNA]</scope>
</reference>
<sequence>MQENTFDIDEDFFDALTLLHSTEQDSAEKLRRMLDACIEKKHGLEKTLAVRMPKRFLQNVDEFASSIYTSKSHNHVTQGYNTIKTEIWDGNLEIISFLEADEAENIRNHQKSDVKVFEVDYEGCCEDEEDIPRISIPDEGSADGTVCKICNGAKLGPLILLECQECQEAYHPLCHQPPVIDIDVYDPRIVWRCRRCVKTPSVSPMKVKSMEKRKRVRKVRRNNDTFKENANISKLRIPGKRDDDLFGKNGKI</sequence>
<name>A0A158P2N5_ATTCE</name>
<reference evidence="8" key="2">
    <citation type="submission" date="2016-04" db="UniProtKB">
        <authorList>
            <consortium name="EnsemblMetazoa"/>
        </authorList>
    </citation>
    <scope>IDENTIFICATION</scope>
</reference>
<dbReference type="SUPFAM" id="SSF57903">
    <property type="entry name" value="FYVE/PHD zinc finger"/>
    <property type="match status" value="1"/>
</dbReference>
<dbReference type="EnsemblMetazoa" id="XM_012208653.1">
    <property type="protein sequence ID" value="XP_012064043.1"/>
    <property type="gene ID" value="LOC105627370"/>
</dbReference>
<dbReference type="InterPro" id="IPR019787">
    <property type="entry name" value="Znf_PHD-finger"/>
</dbReference>
<comment type="similarity">
    <text evidence="1">Belongs to the Integrator subunit 12 family.</text>
</comment>
<dbReference type="InterPro" id="IPR019786">
    <property type="entry name" value="Zinc_finger_PHD-type_CS"/>
</dbReference>
<gene>
    <name evidence="8" type="primary">105627370</name>
</gene>
<evidence type="ECO:0000313" key="9">
    <source>
        <dbReference type="Proteomes" id="UP000005205"/>
    </source>
</evidence>
<protein>
    <recommendedName>
        <fullName evidence="2">Integrator complex subunit 12</fullName>
    </recommendedName>
</protein>
<dbReference type="InParanoid" id="A0A158P2N5"/>
<evidence type="ECO:0000256" key="6">
    <source>
        <dbReference type="PROSITE-ProRule" id="PRU00146"/>
    </source>
</evidence>
<dbReference type="EMBL" id="ADTU01007085">
    <property type="status" value="NOT_ANNOTATED_CDS"/>
    <property type="molecule type" value="Genomic_DNA"/>
</dbReference>
<evidence type="ECO:0000313" key="8">
    <source>
        <dbReference type="EnsemblMetazoa" id="XP_012064043.1"/>
    </source>
</evidence>
<organism evidence="8 9">
    <name type="scientific">Atta cephalotes</name>
    <name type="common">Leafcutter ant</name>
    <dbReference type="NCBI Taxonomy" id="12957"/>
    <lineage>
        <taxon>Eukaryota</taxon>
        <taxon>Metazoa</taxon>
        <taxon>Ecdysozoa</taxon>
        <taxon>Arthropoda</taxon>
        <taxon>Hexapoda</taxon>
        <taxon>Insecta</taxon>
        <taxon>Pterygota</taxon>
        <taxon>Neoptera</taxon>
        <taxon>Endopterygota</taxon>
        <taxon>Hymenoptera</taxon>
        <taxon>Apocrita</taxon>
        <taxon>Aculeata</taxon>
        <taxon>Formicoidea</taxon>
        <taxon>Formicidae</taxon>
        <taxon>Myrmicinae</taxon>
        <taxon>Atta</taxon>
    </lineage>
</organism>
<evidence type="ECO:0000256" key="1">
    <source>
        <dbReference type="ARBA" id="ARBA00006009"/>
    </source>
</evidence>
<dbReference type="KEGG" id="acep:105627370"/>
<dbReference type="SMART" id="SM00249">
    <property type="entry name" value="PHD"/>
    <property type="match status" value="1"/>
</dbReference>
<evidence type="ECO:0000256" key="2">
    <source>
        <dbReference type="ARBA" id="ARBA00016814"/>
    </source>
</evidence>
<dbReference type="STRING" id="12957.A0A158P2N5"/>
<dbReference type="InterPro" id="IPR001965">
    <property type="entry name" value="Znf_PHD"/>
</dbReference>